<keyword evidence="1" id="KW-1133">Transmembrane helix</keyword>
<accession>A0ABY8WKC8</accession>
<keyword evidence="3" id="KW-1185">Reference proteome</keyword>
<dbReference type="InterPro" id="IPR025338">
    <property type="entry name" value="DUF4244"/>
</dbReference>
<keyword evidence="1" id="KW-0812">Transmembrane</keyword>
<feature type="transmembrane region" description="Helical" evidence="1">
    <location>
        <begin position="25"/>
        <end position="43"/>
    </location>
</feature>
<evidence type="ECO:0000313" key="2">
    <source>
        <dbReference type="EMBL" id="WIM96809.1"/>
    </source>
</evidence>
<dbReference type="RefSeq" id="WP_284918109.1">
    <property type="nucleotide sequence ID" value="NZ_CP126980.1"/>
</dbReference>
<sequence>MVQLVAAFQRLRTGDGEAGVTSVEYAMVLGVAATIVGVLVLIMKSKAVLDALTDLVLKALR</sequence>
<evidence type="ECO:0000256" key="1">
    <source>
        <dbReference type="SAM" id="Phobius"/>
    </source>
</evidence>
<reference evidence="2 3" key="1">
    <citation type="submission" date="2023-06" db="EMBL/GenBank/DDBJ databases">
        <authorList>
            <person name="Yushchuk O."/>
            <person name="Binda E."/>
            <person name="Ruckert-Reed C."/>
            <person name="Fedorenko V."/>
            <person name="Kalinowski J."/>
            <person name="Marinelli F."/>
        </authorList>
    </citation>
    <scope>NUCLEOTIDE SEQUENCE [LARGE SCALE GENOMIC DNA]</scope>
    <source>
        <strain evidence="2 3">NRRL 3884</strain>
    </source>
</reference>
<name>A0ABY8WKC8_9ACTN</name>
<protein>
    <submittedName>
        <fullName evidence="2">DUF4244 domain-containing protein</fullName>
    </submittedName>
</protein>
<gene>
    <name evidence="2" type="ORF">ACTOB_000276</name>
</gene>
<proteinExistence type="predicted"/>
<organism evidence="2 3">
    <name type="scientific">Actinoplanes oblitus</name>
    <dbReference type="NCBI Taxonomy" id="3040509"/>
    <lineage>
        <taxon>Bacteria</taxon>
        <taxon>Bacillati</taxon>
        <taxon>Actinomycetota</taxon>
        <taxon>Actinomycetes</taxon>
        <taxon>Micromonosporales</taxon>
        <taxon>Micromonosporaceae</taxon>
        <taxon>Actinoplanes</taxon>
    </lineage>
</organism>
<dbReference type="Pfam" id="PF14029">
    <property type="entry name" value="DUF4244"/>
    <property type="match status" value="1"/>
</dbReference>
<evidence type="ECO:0000313" key="3">
    <source>
        <dbReference type="Proteomes" id="UP001240150"/>
    </source>
</evidence>
<dbReference type="EMBL" id="CP126980">
    <property type="protein sequence ID" value="WIM96809.1"/>
    <property type="molecule type" value="Genomic_DNA"/>
</dbReference>
<dbReference type="Proteomes" id="UP001240150">
    <property type="component" value="Chromosome"/>
</dbReference>
<keyword evidence="1" id="KW-0472">Membrane</keyword>